<sequence length="110" mass="12078">MGPHRPPTAKGQRWDEEGGGGQGHMRPLETRDWRMRLFVPGLYNGSSSVTDRLLSRLLAFFPSASQQVSFLDPPVCVPSSAESTNIFPLLAVPPTQFVSAWMTLTAPIPK</sequence>
<proteinExistence type="predicted"/>
<feature type="region of interest" description="Disordered" evidence="1">
    <location>
        <begin position="1"/>
        <end position="28"/>
    </location>
</feature>
<evidence type="ECO:0000313" key="2">
    <source>
        <dbReference type="EMBL" id="KAL1247332.1"/>
    </source>
</evidence>
<gene>
    <name evidence="2" type="ORF">QQF64_022708</name>
</gene>
<name>A0ABR3L6Q2_9TELE</name>
<reference evidence="2 3" key="1">
    <citation type="submission" date="2023-09" db="EMBL/GenBank/DDBJ databases">
        <authorList>
            <person name="Wang M."/>
        </authorList>
    </citation>
    <scope>NUCLEOTIDE SEQUENCE [LARGE SCALE GENOMIC DNA]</scope>
    <source>
        <strain evidence="2">GT-2023</strain>
        <tissue evidence="2">Liver</tissue>
    </source>
</reference>
<dbReference type="Proteomes" id="UP001558613">
    <property type="component" value="Unassembled WGS sequence"/>
</dbReference>
<protein>
    <submittedName>
        <fullName evidence="2">Uncharacterized protein</fullName>
    </submittedName>
</protein>
<keyword evidence="3" id="KW-1185">Reference proteome</keyword>
<comment type="caution">
    <text evidence="2">The sequence shown here is derived from an EMBL/GenBank/DDBJ whole genome shotgun (WGS) entry which is preliminary data.</text>
</comment>
<evidence type="ECO:0000256" key="1">
    <source>
        <dbReference type="SAM" id="MobiDB-lite"/>
    </source>
</evidence>
<accession>A0ABR3L6Q2</accession>
<organism evidence="2 3">
    <name type="scientific">Cirrhinus molitorella</name>
    <name type="common">mud carp</name>
    <dbReference type="NCBI Taxonomy" id="172907"/>
    <lineage>
        <taxon>Eukaryota</taxon>
        <taxon>Metazoa</taxon>
        <taxon>Chordata</taxon>
        <taxon>Craniata</taxon>
        <taxon>Vertebrata</taxon>
        <taxon>Euteleostomi</taxon>
        <taxon>Actinopterygii</taxon>
        <taxon>Neopterygii</taxon>
        <taxon>Teleostei</taxon>
        <taxon>Ostariophysi</taxon>
        <taxon>Cypriniformes</taxon>
        <taxon>Cyprinidae</taxon>
        <taxon>Labeoninae</taxon>
        <taxon>Labeonini</taxon>
        <taxon>Cirrhinus</taxon>
    </lineage>
</organism>
<evidence type="ECO:0000313" key="3">
    <source>
        <dbReference type="Proteomes" id="UP001558613"/>
    </source>
</evidence>
<dbReference type="EMBL" id="JAYMGO010000025">
    <property type="protein sequence ID" value="KAL1247332.1"/>
    <property type="molecule type" value="Genomic_DNA"/>
</dbReference>